<protein>
    <recommendedName>
        <fullName evidence="3">Peptidase S33 tripeptidyl aminopeptidase-like C-terminal domain-containing protein</fullName>
    </recommendedName>
</protein>
<evidence type="ECO:0000313" key="5">
    <source>
        <dbReference type="Proteomes" id="UP001162060"/>
    </source>
</evidence>
<feature type="signal peptide" evidence="2">
    <location>
        <begin position="1"/>
        <end position="23"/>
    </location>
</feature>
<name>A0AAV1TLE4_9STRA</name>
<evidence type="ECO:0000256" key="1">
    <source>
        <dbReference type="ARBA" id="ARBA00008645"/>
    </source>
</evidence>
<dbReference type="EMBL" id="CAKLBY020000067">
    <property type="protein sequence ID" value="CAK7923196.1"/>
    <property type="molecule type" value="Genomic_DNA"/>
</dbReference>
<dbReference type="InterPro" id="IPR029058">
    <property type="entry name" value="AB_hydrolase_fold"/>
</dbReference>
<organism evidence="4 5">
    <name type="scientific">Peronospora matthiolae</name>
    <dbReference type="NCBI Taxonomy" id="2874970"/>
    <lineage>
        <taxon>Eukaryota</taxon>
        <taxon>Sar</taxon>
        <taxon>Stramenopiles</taxon>
        <taxon>Oomycota</taxon>
        <taxon>Peronosporomycetes</taxon>
        <taxon>Peronosporales</taxon>
        <taxon>Peronosporaceae</taxon>
        <taxon>Peronospora</taxon>
    </lineage>
</organism>
<dbReference type="Proteomes" id="UP001162060">
    <property type="component" value="Unassembled WGS sequence"/>
</dbReference>
<reference evidence="4" key="1">
    <citation type="submission" date="2024-01" db="EMBL/GenBank/DDBJ databases">
        <authorList>
            <person name="Webb A."/>
        </authorList>
    </citation>
    <scope>NUCLEOTIDE SEQUENCE</scope>
    <source>
        <strain evidence="4">Pm1</strain>
    </source>
</reference>
<feature type="domain" description="Peptidase S33 tripeptidyl aminopeptidase-like C-terminal" evidence="3">
    <location>
        <begin position="461"/>
        <end position="513"/>
    </location>
</feature>
<dbReference type="SUPFAM" id="SSF53474">
    <property type="entry name" value="alpha/beta-Hydrolases"/>
    <property type="match status" value="1"/>
</dbReference>
<dbReference type="AlphaFoldDB" id="A0AAV1TLE4"/>
<comment type="similarity">
    <text evidence="1">Belongs to the AB hydrolase superfamily.</text>
</comment>
<keyword evidence="2" id="KW-0732">Signal</keyword>
<gene>
    <name evidence="4" type="ORF">PM001_LOCUS8346</name>
</gene>
<feature type="chain" id="PRO_5043617793" description="Peptidase S33 tripeptidyl aminopeptidase-like C-terminal domain-containing protein" evidence="2">
    <location>
        <begin position="24"/>
        <end position="589"/>
    </location>
</feature>
<evidence type="ECO:0000313" key="4">
    <source>
        <dbReference type="EMBL" id="CAK7923196.1"/>
    </source>
</evidence>
<sequence length="589" mass="64240">MLIYRVVALSVTYLSLPVAVVFAKKSDLNGWYPCSDTTFSDEGSLAGIIAECAVYKAPLCYPGICETLPSLDPTVDIFVKRYPATSGDPATASNVWFVQGGPGYSSSTLEWTMSYLHGALGGEANVYTMDHRGTGRSTRLDCVAAQATTTGSPQSSGIELSEVDACAQDLEYKFGDLSSFSMTSAATDIATFISKFTNGQNTTVCGVSYGTTLVERLMHLKTPTVIGYVMDGVSTNSAAPKDEFPYFSKTEVDAGEVGDAFLDFCIDDEGCSHHFKSVSLPESLQQLIKKFDKEPNSSCAQLVRTKGAQTIYPPSFSLRSTLGMMLLDSTFRMFIPPLIYRLNHCTKGDRTVLAQFFTAFKKAVTAKSEDSAYMSQLLYYLIVFSETWEVPAPTFEVVKKRLTDATMCEGSFEKSDDVGLYKSNQLYCAFSKENSPACDQLHLGNHSSSTIIYKPDKYWNKTAVIPSHTSVLLLSSKMDAQTPHKYAKAFFERLVGSNKELVTFEYATHGTFVSTLLPDTDDSSGETCGVRLLTSYVSNGGDLANLDKSCLDEVPALNMAIPADYLTEYLGTDDAYDGNTVRAKTSLST</sequence>
<evidence type="ECO:0000259" key="3">
    <source>
        <dbReference type="Pfam" id="PF08386"/>
    </source>
</evidence>
<accession>A0AAV1TLE4</accession>
<proteinExistence type="inferred from homology"/>
<dbReference type="InterPro" id="IPR013595">
    <property type="entry name" value="Pept_S33_TAP-like_C"/>
</dbReference>
<evidence type="ECO:0000256" key="2">
    <source>
        <dbReference type="SAM" id="SignalP"/>
    </source>
</evidence>
<dbReference type="PANTHER" id="PTHR43039">
    <property type="entry name" value="ESTERASE-RELATED"/>
    <property type="match status" value="1"/>
</dbReference>
<dbReference type="Pfam" id="PF08386">
    <property type="entry name" value="Abhydrolase_4"/>
    <property type="match status" value="1"/>
</dbReference>
<dbReference type="Gene3D" id="3.40.50.1820">
    <property type="entry name" value="alpha/beta hydrolase"/>
    <property type="match status" value="1"/>
</dbReference>
<comment type="caution">
    <text evidence="4">The sequence shown here is derived from an EMBL/GenBank/DDBJ whole genome shotgun (WGS) entry which is preliminary data.</text>
</comment>